<reference evidence="4 5" key="1">
    <citation type="submission" date="2023-07" db="EMBL/GenBank/DDBJ databases">
        <title>Genomic Encyclopedia of Type Strains, Phase IV (KMG-IV): sequencing the most valuable type-strain genomes for metagenomic binning, comparative biology and taxonomic classification.</title>
        <authorList>
            <person name="Goeker M."/>
        </authorList>
    </citation>
    <scope>NUCLEOTIDE SEQUENCE [LARGE SCALE GENOMIC DNA]</scope>
    <source>
        <strain evidence="4 5">DSM 16980</strain>
    </source>
</reference>
<dbReference type="PANTHER" id="PTHR42659">
    <property type="entry name" value="XANTHINE DEHYDROGENASE SUBUNIT C-RELATED"/>
    <property type="match status" value="1"/>
</dbReference>
<organism evidence="4 5">
    <name type="scientific">Pectinatus haikarae</name>
    <dbReference type="NCBI Taxonomy" id="349096"/>
    <lineage>
        <taxon>Bacteria</taxon>
        <taxon>Bacillati</taxon>
        <taxon>Bacillota</taxon>
        <taxon>Negativicutes</taxon>
        <taxon>Selenomonadales</taxon>
        <taxon>Selenomonadaceae</taxon>
        <taxon>Pectinatus</taxon>
    </lineage>
</organism>
<dbReference type="Pfam" id="PF03450">
    <property type="entry name" value="CO_deh_flav_C"/>
    <property type="match status" value="1"/>
</dbReference>
<dbReference type="InterPro" id="IPR002346">
    <property type="entry name" value="Mopterin_DH_FAD-bd"/>
</dbReference>
<dbReference type="InterPro" id="IPR036318">
    <property type="entry name" value="FAD-bd_PCMH-like_sf"/>
</dbReference>
<keyword evidence="5" id="KW-1185">Reference proteome</keyword>
<sequence>MVESFFPDNLEKALELRQKKEIRPIAGGTDLMVRWRRPAGILPAFSGDMLFTKNIAEMNILQKKDTCLYIGANTTLAQLIEWKWTPRLLRLALLEMAAPAVRNVGTIAGNICNASPAGDTLPPLYALDAVVCLQGAAGIRELPVSSFITGPGRTVLKRDELLIGIKLFFPAPDNDMVFYKKVAVRRAAAIAKISLAMRSSKKNGYVKTIAVAIGAVGPTVVRLPEIERLAEGKAVLNAELLKTIYGEYDKFIQPIDDVRSTADYRRQTARNLLHHVYDNCIKWN</sequence>
<dbReference type="InterPro" id="IPR051312">
    <property type="entry name" value="Diverse_Substr_Oxidored"/>
</dbReference>
<gene>
    <name evidence="4" type="ORF">J2S01_001970</name>
</gene>
<dbReference type="SMART" id="SM01092">
    <property type="entry name" value="CO_deh_flav_C"/>
    <property type="match status" value="1"/>
</dbReference>
<dbReference type="SUPFAM" id="SSF55447">
    <property type="entry name" value="CO dehydrogenase flavoprotein C-terminal domain-like"/>
    <property type="match status" value="1"/>
</dbReference>
<protein>
    <submittedName>
        <fullName evidence="4">CO/xanthine dehydrogenase FAD-binding subunit</fullName>
    </submittedName>
</protein>
<keyword evidence="1" id="KW-0285">Flavoprotein</keyword>
<comment type="caution">
    <text evidence="4">The sequence shown here is derived from an EMBL/GenBank/DDBJ whole genome shotgun (WGS) entry which is preliminary data.</text>
</comment>
<name>A0ABT9Y8V4_9FIRM</name>
<dbReference type="InterPro" id="IPR036683">
    <property type="entry name" value="CO_DH_flav_C_dom_sf"/>
</dbReference>
<dbReference type="InterPro" id="IPR016166">
    <property type="entry name" value="FAD-bd_PCMH"/>
</dbReference>
<dbReference type="RefSeq" id="WP_307224479.1">
    <property type="nucleotide sequence ID" value="NZ_CP116940.1"/>
</dbReference>
<evidence type="ECO:0000256" key="1">
    <source>
        <dbReference type="ARBA" id="ARBA00022630"/>
    </source>
</evidence>
<dbReference type="Proteomes" id="UP001239167">
    <property type="component" value="Unassembled WGS sequence"/>
</dbReference>
<proteinExistence type="predicted"/>
<evidence type="ECO:0000259" key="3">
    <source>
        <dbReference type="PROSITE" id="PS51387"/>
    </source>
</evidence>
<dbReference type="EMBL" id="JAUSUE010000014">
    <property type="protein sequence ID" value="MDQ0204242.1"/>
    <property type="molecule type" value="Genomic_DNA"/>
</dbReference>
<dbReference type="Gene3D" id="3.30.390.50">
    <property type="entry name" value="CO dehydrogenase flavoprotein, C-terminal domain"/>
    <property type="match status" value="1"/>
</dbReference>
<dbReference type="InterPro" id="IPR005107">
    <property type="entry name" value="CO_DH_flav_C"/>
</dbReference>
<evidence type="ECO:0000256" key="2">
    <source>
        <dbReference type="ARBA" id="ARBA00023002"/>
    </source>
</evidence>
<evidence type="ECO:0000313" key="5">
    <source>
        <dbReference type="Proteomes" id="UP001239167"/>
    </source>
</evidence>
<accession>A0ABT9Y8V4</accession>
<dbReference type="Pfam" id="PF00941">
    <property type="entry name" value="FAD_binding_5"/>
    <property type="match status" value="1"/>
</dbReference>
<dbReference type="SUPFAM" id="SSF56176">
    <property type="entry name" value="FAD-binding/transporter-associated domain-like"/>
    <property type="match status" value="1"/>
</dbReference>
<feature type="domain" description="FAD-binding PCMH-type" evidence="3">
    <location>
        <begin position="1"/>
        <end position="172"/>
    </location>
</feature>
<keyword evidence="2" id="KW-0560">Oxidoreductase</keyword>
<dbReference type="InterPro" id="IPR016169">
    <property type="entry name" value="FAD-bd_PCMH_sub2"/>
</dbReference>
<dbReference type="PROSITE" id="PS51387">
    <property type="entry name" value="FAD_PCMH"/>
    <property type="match status" value="1"/>
</dbReference>
<dbReference type="Gene3D" id="3.30.465.10">
    <property type="match status" value="1"/>
</dbReference>
<dbReference type="PANTHER" id="PTHR42659:SF9">
    <property type="entry name" value="XANTHINE DEHYDROGENASE FAD-BINDING SUBUNIT XDHB-RELATED"/>
    <property type="match status" value="1"/>
</dbReference>
<evidence type="ECO:0000313" key="4">
    <source>
        <dbReference type="EMBL" id="MDQ0204242.1"/>
    </source>
</evidence>